<feature type="region of interest" description="Disordered" evidence="1">
    <location>
        <begin position="303"/>
        <end position="341"/>
    </location>
</feature>
<sequence>MLMRQRFSCDALWLVTTEMWSEDALLVSYSKSGDATTFRWLALVESARPSSSRQSREASSSLCYSLLSPSFLAVSSFLASSEPYIANALANPVRLSCRKRGKKRFLFLFLLLSDPEILMIRTVKMRPSSPLDSRRGPLDFATRLDSKGFEISCEEKSPDARVVLSVEFEADLSSPPGMQSKESKEKPLNSFRDVETGTYRTQTPVSDAEAEQRQMMKKWAVDDNEKGRPLAFPVGEFAPTKVKALSKDRKGPLANRHKGRQGGLPVTAAPKVEAATRRSPYRRGGRGSIIVFVIPSLWSCRTEAQGEEQAPEPAQVPHAQEDQEQPQVEKPAAVENAEDQRELREELIGYLTARLGLRS</sequence>
<dbReference type="AlphaFoldDB" id="A0A6V7PYX4"/>
<proteinExistence type="predicted"/>
<gene>
    <name evidence="2" type="ORF">CB5_LOCUS19057</name>
</gene>
<name>A0A6V7PYX4_ANACO</name>
<organism evidence="2">
    <name type="scientific">Ananas comosus var. bracteatus</name>
    <name type="common">red pineapple</name>
    <dbReference type="NCBI Taxonomy" id="296719"/>
    <lineage>
        <taxon>Eukaryota</taxon>
        <taxon>Viridiplantae</taxon>
        <taxon>Streptophyta</taxon>
        <taxon>Embryophyta</taxon>
        <taxon>Tracheophyta</taxon>
        <taxon>Spermatophyta</taxon>
        <taxon>Magnoliopsida</taxon>
        <taxon>Liliopsida</taxon>
        <taxon>Poales</taxon>
        <taxon>Bromeliaceae</taxon>
        <taxon>Bromelioideae</taxon>
        <taxon>Ananas</taxon>
    </lineage>
</organism>
<dbReference type="EMBL" id="LR862153">
    <property type="protein sequence ID" value="CAD1835846.1"/>
    <property type="molecule type" value="Genomic_DNA"/>
</dbReference>
<feature type="region of interest" description="Disordered" evidence="1">
    <location>
        <begin position="247"/>
        <end position="280"/>
    </location>
</feature>
<protein>
    <submittedName>
        <fullName evidence="2">Uncharacterized protein</fullName>
    </submittedName>
</protein>
<evidence type="ECO:0000313" key="2">
    <source>
        <dbReference type="EMBL" id="CAD1835846.1"/>
    </source>
</evidence>
<evidence type="ECO:0000256" key="1">
    <source>
        <dbReference type="SAM" id="MobiDB-lite"/>
    </source>
</evidence>
<reference evidence="2" key="1">
    <citation type="submission" date="2020-07" db="EMBL/GenBank/DDBJ databases">
        <authorList>
            <person name="Lin J."/>
        </authorList>
    </citation>
    <scope>NUCLEOTIDE SEQUENCE</scope>
</reference>
<accession>A0A6V7PYX4</accession>